<comment type="caution">
    <text evidence="1">The sequence shown here is derived from an EMBL/GenBank/DDBJ whole genome shotgun (WGS) entry which is preliminary data.</text>
</comment>
<gene>
    <name evidence="1" type="ORF">WH91_17795</name>
</gene>
<evidence type="ECO:0000313" key="1">
    <source>
        <dbReference type="EMBL" id="KKC31739.1"/>
    </source>
</evidence>
<accession>A0ABR5DUN8</accession>
<dbReference type="InterPro" id="IPR037219">
    <property type="entry name" value="Peptidase_M41-like"/>
</dbReference>
<evidence type="ECO:0008006" key="3">
    <source>
        <dbReference type="Google" id="ProtNLM"/>
    </source>
</evidence>
<protein>
    <recommendedName>
        <fullName evidence="3">Peptidase family M41</fullName>
    </recommendedName>
</protein>
<dbReference type="Proteomes" id="UP000033519">
    <property type="component" value="Unassembled WGS sequence"/>
</dbReference>
<dbReference type="EMBL" id="LAPV01000155">
    <property type="protein sequence ID" value="KKC31739.1"/>
    <property type="molecule type" value="Genomic_DNA"/>
</dbReference>
<reference evidence="1 2" key="1">
    <citation type="submission" date="2015-03" db="EMBL/GenBank/DDBJ databases">
        <authorList>
            <person name="Lepp D."/>
            <person name="Hassan Y.I."/>
            <person name="Li X.-Z."/>
            <person name="Zhou T."/>
        </authorList>
    </citation>
    <scope>NUCLEOTIDE SEQUENCE [LARGE SCALE GENOMIC DNA]</scope>
    <source>
        <strain evidence="1 2">Cr7-05</strain>
    </source>
</reference>
<dbReference type="Gene3D" id="1.20.58.760">
    <property type="entry name" value="Peptidase M41"/>
    <property type="match status" value="1"/>
</dbReference>
<proteinExistence type="predicted"/>
<organism evidence="1 2">
    <name type="scientific">Devosia psychrophila</name>
    <dbReference type="NCBI Taxonomy" id="728005"/>
    <lineage>
        <taxon>Bacteria</taxon>
        <taxon>Pseudomonadati</taxon>
        <taxon>Pseudomonadota</taxon>
        <taxon>Alphaproteobacteria</taxon>
        <taxon>Hyphomicrobiales</taxon>
        <taxon>Devosiaceae</taxon>
        <taxon>Devosia</taxon>
    </lineage>
</organism>
<keyword evidence="2" id="KW-1185">Reference proteome</keyword>
<evidence type="ECO:0000313" key="2">
    <source>
        <dbReference type="Proteomes" id="UP000033519"/>
    </source>
</evidence>
<dbReference type="SUPFAM" id="SSF140990">
    <property type="entry name" value="FtsH protease domain-like"/>
    <property type="match status" value="1"/>
</dbReference>
<sequence length="73" mass="7995">MHTPGNALNGTSRVGERLEALLKRAIALVQTNRAAVDALADQLLTRRLLQAAEIDELLRPFLTPERTPHAELG</sequence>
<name>A0ABR5DUN8_9HYPH</name>